<proteinExistence type="predicted"/>
<dbReference type="AlphaFoldDB" id="A0A0W8FN68"/>
<protein>
    <submittedName>
        <fullName evidence="1">Uncharacterized protein</fullName>
    </submittedName>
</protein>
<accession>A0A0W8FN68</accession>
<comment type="caution">
    <text evidence="1">The sequence shown here is derived from an EMBL/GenBank/DDBJ whole genome shotgun (WGS) entry which is preliminary data.</text>
</comment>
<reference evidence="1" key="1">
    <citation type="journal article" date="2015" name="Proc. Natl. Acad. Sci. U.S.A.">
        <title>Networks of energetic and metabolic interactions define dynamics in microbial communities.</title>
        <authorList>
            <person name="Embree M."/>
            <person name="Liu J.K."/>
            <person name="Al-Bassam M.M."/>
            <person name="Zengler K."/>
        </authorList>
    </citation>
    <scope>NUCLEOTIDE SEQUENCE</scope>
</reference>
<gene>
    <name evidence="1" type="ORF">ASZ90_007916</name>
</gene>
<dbReference type="EMBL" id="LNQE01000975">
    <property type="protein sequence ID" value="KUG22283.1"/>
    <property type="molecule type" value="Genomic_DNA"/>
</dbReference>
<sequence length="122" mass="13672">MAQDDKWKQALSVAMSAGHRASGVEEREKVPEISCGLCKNFSEVAFSSDGRGTCRILKIGSDISIDKPVYVLEGDVSFFIKFNTDAARCERFERNELIDTDGSECADPAYRRSQRQMEKIVK</sequence>
<evidence type="ECO:0000313" key="1">
    <source>
        <dbReference type="EMBL" id="KUG22283.1"/>
    </source>
</evidence>
<organism evidence="1">
    <name type="scientific">hydrocarbon metagenome</name>
    <dbReference type="NCBI Taxonomy" id="938273"/>
    <lineage>
        <taxon>unclassified sequences</taxon>
        <taxon>metagenomes</taxon>
        <taxon>ecological metagenomes</taxon>
    </lineage>
</organism>
<name>A0A0W8FN68_9ZZZZ</name>